<dbReference type="InterPro" id="IPR001647">
    <property type="entry name" value="HTH_TetR"/>
</dbReference>
<dbReference type="AlphaFoldDB" id="A0A830EYK6"/>
<dbReference type="Proteomes" id="UP000628840">
    <property type="component" value="Unassembled WGS sequence"/>
</dbReference>
<comment type="caution">
    <text evidence="7">The sequence shown here is derived from an EMBL/GenBank/DDBJ whole genome shotgun (WGS) entry which is preliminary data.</text>
</comment>
<dbReference type="RefSeq" id="WP_229871190.1">
    <property type="nucleotide sequence ID" value="NZ_BMPF01000003.1"/>
</dbReference>
<dbReference type="InterPro" id="IPR009057">
    <property type="entry name" value="Homeodomain-like_sf"/>
</dbReference>
<dbReference type="Pfam" id="PF00440">
    <property type="entry name" value="TetR_N"/>
    <property type="match status" value="1"/>
</dbReference>
<proteinExistence type="predicted"/>
<evidence type="ECO:0000256" key="3">
    <source>
        <dbReference type="ARBA" id="ARBA00023125"/>
    </source>
</evidence>
<dbReference type="InterPro" id="IPR036271">
    <property type="entry name" value="Tet_transcr_reg_TetR-rel_C_sf"/>
</dbReference>
<dbReference type="EMBL" id="BMPF01000003">
    <property type="protein sequence ID" value="GGL37484.1"/>
    <property type="molecule type" value="Genomic_DNA"/>
</dbReference>
<feature type="domain" description="HTH tetR-type" evidence="6">
    <location>
        <begin position="10"/>
        <end position="70"/>
    </location>
</feature>
<dbReference type="InterPro" id="IPR039538">
    <property type="entry name" value="BetI_C"/>
</dbReference>
<evidence type="ECO:0000256" key="4">
    <source>
        <dbReference type="ARBA" id="ARBA00023163"/>
    </source>
</evidence>
<keyword evidence="8" id="KW-1185">Reference proteome</keyword>
<reference evidence="7 8" key="1">
    <citation type="journal article" date="2019" name="Int. J. Syst. Evol. Microbiol.">
        <title>The Global Catalogue of Microorganisms (GCM) 10K type strain sequencing project: providing services to taxonomists for standard genome sequencing and annotation.</title>
        <authorList>
            <consortium name="The Broad Institute Genomics Platform"/>
            <consortium name="The Broad Institute Genome Sequencing Center for Infectious Disease"/>
            <person name="Wu L."/>
            <person name="Ma J."/>
        </authorList>
    </citation>
    <scope>NUCLEOTIDE SEQUENCE [LARGE SCALE GENOMIC DNA]</scope>
    <source>
        <strain evidence="7 8">JCM 19585</strain>
    </source>
</reference>
<evidence type="ECO:0000256" key="5">
    <source>
        <dbReference type="PROSITE-ProRule" id="PRU00335"/>
    </source>
</evidence>
<keyword evidence="4" id="KW-0804">Transcription</keyword>
<protein>
    <recommendedName>
        <fullName evidence="6">HTH tetR-type domain-containing protein</fullName>
    </recommendedName>
</protein>
<dbReference type="PANTHER" id="PTHR30055">
    <property type="entry name" value="HTH-TYPE TRANSCRIPTIONAL REGULATOR RUTR"/>
    <property type="match status" value="1"/>
</dbReference>
<gene>
    <name evidence="7" type="ORF">GCM10009037_21280</name>
</gene>
<organism evidence="7 8">
    <name type="scientific">Halarchaeum grantii</name>
    <dbReference type="NCBI Taxonomy" id="1193105"/>
    <lineage>
        <taxon>Archaea</taxon>
        <taxon>Methanobacteriati</taxon>
        <taxon>Methanobacteriota</taxon>
        <taxon>Stenosarchaea group</taxon>
        <taxon>Halobacteria</taxon>
        <taxon>Halobacteriales</taxon>
        <taxon>Halobacteriaceae</taxon>
    </lineage>
</organism>
<evidence type="ECO:0000256" key="2">
    <source>
        <dbReference type="ARBA" id="ARBA00023015"/>
    </source>
</evidence>
<dbReference type="GO" id="GO:0000976">
    <property type="term" value="F:transcription cis-regulatory region binding"/>
    <property type="evidence" value="ECO:0007669"/>
    <property type="project" value="TreeGrafter"/>
</dbReference>
<sequence length="198" mass="22066">MSGASREQRSEAEAAIMRATYRALCEHGYAELTMRAIASEYGKTTAAIHYHYETKDDLLVALLEYLLDRFVERVHGVETTAPAARLDALLDTLLVEVASERELAVALLELRAVAPYDEGVRDQLVRNDEYLRYLLRTVVVDGVERGVFDEGVDPESAAETLMTLVDGARTRFVLHDDPAVLHRAREAADRYVADALDA</sequence>
<evidence type="ECO:0000259" key="6">
    <source>
        <dbReference type="PROSITE" id="PS50977"/>
    </source>
</evidence>
<name>A0A830EYK6_9EURY</name>
<dbReference type="Gene3D" id="1.10.357.10">
    <property type="entry name" value="Tetracycline Repressor, domain 2"/>
    <property type="match status" value="1"/>
</dbReference>
<accession>A0A830EYK6</accession>
<evidence type="ECO:0000256" key="1">
    <source>
        <dbReference type="ARBA" id="ARBA00022491"/>
    </source>
</evidence>
<dbReference type="PRINTS" id="PR00455">
    <property type="entry name" value="HTHTETR"/>
</dbReference>
<keyword evidence="2" id="KW-0805">Transcription regulation</keyword>
<dbReference type="PROSITE" id="PS50977">
    <property type="entry name" value="HTH_TETR_2"/>
    <property type="match status" value="1"/>
</dbReference>
<evidence type="ECO:0000313" key="8">
    <source>
        <dbReference type="Proteomes" id="UP000628840"/>
    </source>
</evidence>
<dbReference type="SUPFAM" id="SSF46689">
    <property type="entry name" value="Homeodomain-like"/>
    <property type="match status" value="1"/>
</dbReference>
<dbReference type="Pfam" id="PF13977">
    <property type="entry name" value="TetR_C_6"/>
    <property type="match status" value="1"/>
</dbReference>
<evidence type="ECO:0000313" key="7">
    <source>
        <dbReference type="EMBL" id="GGL37484.1"/>
    </source>
</evidence>
<feature type="DNA-binding region" description="H-T-H motif" evidence="5">
    <location>
        <begin position="33"/>
        <end position="52"/>
    </location>
</feature>
<dbReference type="GO" id="GO:0003700">
    <property type="term" value="F:DNA-binding transcription factor activity"/>
    <property type="evidence" value="ECO:0007669"/>
    <property type="project" value="TreeGrafter"/>
</dbReference>
<keyword evidence="1" id="KW-0678">Repressor</keyword>
<dbReference type="PANTHER" id="PTHR30055:SF234">
    <property type="entry name" value="HTH-TYPE TRANSCRIPTIONAL REGULATOR BETI"/>
    <property type="match status" value="1"/>
</dbReference>
<dbReference type="SUPFAM" id="SSF48498">
    <property type="entry name" value="Tetracyclin repressor-like, C-terminal domain"/>
    <property type="match status" value="1"/>
</dbReference>
<keyword evidence="3 5" id="KW-0238">DNA-binding</keyword>
<dbReference type="InterPro" id="IPR050109">
    <property type="entry name" value="HTH-type_TetR-like_transc_reg"/>
</dbReference>